<feature type="non-terminal residue" evidence="1">
    <location>
        <position position="58"/>
    </location>
</feature>
<protein>
    <submittedName>
        <fullName evidence="1">Uncharacterized protein</fullName>
    </submittedName>
</protein>
<dbReference type="AlphaFoldDB" id="A0A5J4U946"/>
<sequence>MVQITKTPNEMIVKRNSWIKQFNKYLGLDDTDIGVRKDRIREIGDGIDFNDINQIFDT</sequence>
<evidence type="ECO:0000313" key="1">
    <source>
        <dbReference type="EMBL" id="KAA6366713.1"/>
    </source>
</evidence>
<accession>A0A5J4U946</accession>
<dbReference type="EMBL" id="SNRW01019073">
    <property type="protein sequence ID" value="KAA6366713.1"/>
    <property type="molecule type" value="Genomic_DNA"/>
</dbReference>
<dbReference type="Proteomes" id="UP000324800">
    <property type="component" value="Unassembled WGS sequence"/>
</dbReference>
<evidence type="ECO:0000313" key="2">
    <source>
        <dbReference type="Proteomes" id="UP000324800"/>
    </source>
</evidence>
<organism evidence="1 2">
    <name type="scientific">Streblomastix strix</name>
    <dbReference type="NCBI Taxonomy" id="222440"/>
    <lineage>
        <taxon>Eukaryota</taxon>
        <taxon>Metamonada</taxon>
        <taxon>Preaxostyla</taxon>
        <taxon>Oxymonadida</taxon>
        <taxon>Streblomastigidae</taxon>
        <taxon>Streblomastix</taxon>
    </lineage>
</organism>
<proteinExistence type="predicted"/>
<comment type="caution">
    <text evidence="1">The sequence shown here is derived from an EMBL/GenBank/DDBJ whole genome shotgun (WGS) entry which is preliminary data.</text>
</comment>
<reference evidence="1 2" key="1">
    <citation type="submission" date="2019-03" db="EMBL/GenBank/DDBJ databases">
        <title>Single cell metagenomics reveals metabolic interactions within the superorganism composed of flagellate Streblomastix strix and complex community of Bacteroidetes bacteria on its surface.</title>
        <authorList>
            <person name="Treitli S.C."/>
            <person name="Kolisko M."/>
            <person name="Husnik F."/>
            <person name="Keeling P."/>
            <person name="Hampl V."/>
        </authorList>
    </citation>
    <scope>NUCLEOTIDE SEQUENCE [LARGE SCALE GENOMIC DNA]</scope>
    <source>
        <strain evidence="1">ST1C</strain>
    </source>
</reference>
<name>A0A5J4U946_9EUKA</name>
<gene>
    <name evidence="1" type="ORF">EZS28_037760</name>
</gene>